<dbReference type="EMBL" id="LNXX01000042">
    <property type="protein sequence ID" value="KTC83575.1"/>
    <property type="molecule type" value="Genomic_DNA"/>
</dbReference>
<keyword evidence="2 5" id="KW-0812">Transmembrane</keyword>
<dbReference type="OrthoDB" id="9771198at2"/>
<dbReference type="Pfam" id="PF01740">
    <property type="entry name" value="STAS"/>
    <property type="match status" value="1"/>
</dbReference>
<evidence type="ECO:0000313" key="11">
    <source>
        <dbReference type="Proteomes" id="UP000255316"/>
    </source>
</evidence>
<feature type="transmembrane region" description="Helical" evidence="5">
    <location>
        <begin position="213"/>
        <end position="232"/>
    </location>
</feature>
<feature type="domain" description="Cyclic nucleotide-binding" evidence="6">
    <location>
        <begin position="612"/>
        <end position="701"/>
    </location>
</feature>
<feature type="transmembrane region" description="Helical" evidence="5">
    <location>
        <begin position="20"/>
        <end position="41"/>
    </location>
</feature>
<dbReference type="Proteomes" id="UP000255316">
    <property type="component" value="Unassembled WGS sequence"/>
</dbReference>
<dbReference type="SUPFAM" id="SSF52091">
    <property type="entry name" value="SpoIIaa-like"/>
    <property type="match status" value="1"/>
</dbReference>
<evidence type="ECO:0000259" key="7">
    <source>
        <dbReference type="PROSITE" id="PS50801"/>
    </source>
</evidence>
<evidence type="ECO:0000256" key="1">
    <source>
        <dbReference type="ARBA" id="ARBA00004141"/>
    </source>
</evidence>
<reference evidence="9 11" key="2">
    <citation type="submission" date="2018-06" db="EMBL/GenBank/DDBJ databases">
        <authorList>
            <consortium name="Pathogen Informatics"/>
            <person name="Doyle S."/>
        </authorList>
    </citation>
    <scope>NUCLEOTIDE SEQUENCE [LARGE SCALE GENOMIC DNA]</scope>
    <source>
        <strain evidence="9 11">NCTC12438</strain>
    </source>
</reference>
<feature type="transmembrane region" description="Helical" evidence="5">
    <location>
        <begin position="83"/>
        <end position="99"/>
    </location>
</feature>
<dbReference type="EMBL" id="UGNX01000001">
    <property type="protein sequence ID" value="STX34465.1"/>
    <property type="molecule type" value="Genomic_DNA"/>
</dbReference>
<dbReference type="Gene3D" id="2.60.120.10">
    <property type="entry name" value="Jelly Rolls"/>
    <property type="match status" value="1"/>
</dbReference>
<feature type="transmembrane region" description="Helical" evidence="5">
    <location>
        <begin position="370"/>
        <end position="389"/>
    </location>
</feature>
<dbReference type="InterPro" id="IPR014710">
    <property type="entry name" value="RmlC-like_jellyroll"/>
</dbReference>
<feature type="transmembrane region" description="Helical" evidence="5">
    <location>
        <begin position="139"/>
        <end position="163"/>
    </location>
</feature>
<dbReference type="SUPFAM" id="SSF51206">
    <property type="entry name" value="cAMP-binding domain-like"/>
    <property type="match status" value="1"/>
</dbReference>
<evidence type="ECO:0000313" key="9">
    <source>
        <dbReference type="EMBL" id="STX34465.1"/>
    </source>
</evidence>
<protein>
    <submittedName>
        <fullName evidence="8 9">Sulfate permease with a cNMP binding motif</fullName>
    </submittedName>
</protein>
<reference evidence="8 10" key="1">
    <citation type="submission" date="2015-11" db="EMBL/GenBank/DDBJ databases">
        <title>Genomic analysis of 38 Legionella species identifies large and diverse effector repertoires.</title>
        <authorList>
            <person name="Burstein D."/>
            <person name="Amaro F."/>
            <person name="Zusman T."/>
            <person name="Lifshitz Z."/>
            <person name="Cohen O."/>
            <person name="Gilbert J.A."/>
            <person name="Pupko T."/>
            <person name="Shuman H.A."/>
            <person name="Segal G."/>
        </authorList>
    </citation>
    <scope>NUCLEOTIDE SEQUENCE [LARGE SCALE GENOMIC DNA]</scope>
    <source>
        <strain evidence="8 10">CDC#72-OH-14</strain>
    </source>
</reference>
<name>A0A378IIC7_9GAMM</name>
<dbReference type="Pfam" id="PF00027">
    <property type="entry name" value="cNMP_binding"/>
    <property type="match status" value="1"/>
</dbReference>
<dbReference type="InterPro" id="IPR036513">
    <property type="entry name" value="STAS_dom_sf"/>
</dbReference>
<evidence type="ECO:0000256" key="2">
    <source>
        <dbReference type="ARBA" id="ARBA00022692"/>
    </source>
</evidence>
<dbReference type="InterPro" id="IPR018490">
    <property type="entry name" value="cNMP-bd_dom_sf"/>
</dbReference>
<keyword evidence="3 5" id="KW-1133">Transmembrane helix</keyword>
<dbReference type="AlphaFoldDB" id="A0A378IIC7"/>
<dbReference type="CDD" id="cd00038">
    <property type="entry name" value="CAP_ED"/>
    <property type="match status" value="1"/>
</dbReference>
<dbReference type="PROSITE" id="PS50801">
    <property type="entry name" value="STAS"/>
    <property type="match status" value="1"/>
</dbReference>
<organism evidence="9 11">
    <name type="scientific">Legionella cincinnatiensis</name>
    <dbReference type="NCBI Taxonomy" id="28085"/>
    <lineage>
        <taxon>Bacteria</taxon>
        <taxon>Pseudomonadati</taxon>
        <taxon>Pseudomonadota</taxon>
        <taxon>Gammaproteobacteria</taxon>
        <taxon>Legionellales</taxon>
        <taxon>Legionellaceae</taxon>
        <taxon>Legionella</taxon>
    </lineage>
</organism>
<dbReference type="CDD" id="cd07042">
    <property type="entry name" value="STAS_SulP_like_sulfate_transporter"/>
    <property type="match status" value="1"/>
</dbReference>
<dbReference type="Proteomes" id="UP000054854">
    <property type="component" value="Unassembled WGS sequence"/>
</dbReference>
<dbReference type="GO" id="GO:0016020">
    <property type="term" value="C:membrane"/>
    <property type="evidence" value="ECO:0007669"/>
    <property type="project" value="UniProtKB-SubCell"/>
</dbReference>
<feature type="transmembrane region" description="Helical" evidence="5">
    <location>
        <begin position="47"/>
        <end position="71"/>
    </location>
</feature>
<feature type="domain" description="STAS" evidence="7">
    <location>
        <begin position="460"/>
        <end position="576"/>
    </location>
</feature>
<dbReference type="PANTHER" id="PTHR43310:SF1">
    <property type="entry name" value="SULFATE TRANSPORTER YBAR-RELATED"/>
    <property type="match status" value="1"/>
</dbReference>
<dbReference type="InterPro" id="IPR002645">
    <property type="entry name" value="STAS_dom"/>
</dbReference>
<keyword evidence="10" id="KW-1185">Reference proteome</keyword>
<evidence type="ECO:0000256" key="4">
    <source>
        <dbReference type="ARBA" id="ARBA00023136"/>
    </source>
</evidence>
<evidence type="ECO:0000259" key="6">
    <source>
        <dbReference type="PROSITE" id="PS50042"/>
    </source>
</evidence>
<dbReference type="Gene3D" id="3.30.750.24">
    <property type="entry name" value="STAS domain"/>
    <property type="match status" value="1"/>
</dbReference>
<dbReference type="PROSITE" id="PS50042">
    <property type="entry name" value="CNMP_BINDING_3"/>
    <property type="match status" value="1"/>
</dbReference>
<accession>A0A378IIC7</accession>
<feature type="transmembrane region" description="Helical" evidence="5">
    <location>
        <begin position="316"/>
        <end position="334"/>
    </location>
</feature>
<comment type="subcellular location">
    <subcellularLocation>
        <location evidence="1">Membrane</location>
        <topology evidence="1">Multi-pass membrane protein</topology>
    </subcellularLocation>
</comment>
<gene>
    <name evidence="9" type="primary">crp_2</name>
    <name evidence="8" type="ORF">Lcin_2262</name>
    <name evidence="9" type="ORF">NCTC12438_01063</name>
</gene>
<evidence type="ECO:0000256" key="5">
    <source>
        <dbReference type="SAM" id="Phobius"/>
    </source>
</evidence>
<evidence type="ECO:0000256" key="3">
    <source>
        <dbReference type="ARBA" id="ARBA00022989"/>
    </source>
</evidence>
<dbReference type="InterPro" id="IPR000595">
    <property type="entry name" value="cNMP-bd_dom"/>
</dbReference>
<feature type="transmembrane region" description="Helical" evidence="5">
    <location>
        <begin position="183"/>
        <end position="201"/>
    </location>
</feature>
<evidence type="ECO:0000313" key="8">
    <source>
        <dbReference type="EMBL" id="KTC83575.1"/>
    </source>
</evidence>
<keyword evidence="4 5" id="KW-0472">Membrane</keyword>
<dbReference type="InterPro" id="IPR011547">
    <property type="entry name" value="SLC26A/SulP_dom"/>
</dbReference>
<dbReference type="InterPro" id="IPR052706">
    <property type="entry name" value="Membrane-Transporter-like"/>
</dbReference>
<dbReference type="Pfam" id="PF00916">
    <property type="entry name" value="Sulfate_transp"/>
    <property type="match status" value="1"/>
</dbReference>
<feature type="transmembrane region" description="Helical" evidence="5">
    <location>
        <begin position="401"/>
        <end position="434"/>
    </location>
</feature>
<feature type="transmembrane region" description="Helical" evidence="5">
    <location>
        <begin position="105"/>
        <end position="127"/>
    </location>
</feature>
<feature type="transmembrane region" description="Helical" evidence="5">
    <location>
        <begin position="272"/>
        <end position="295"/>
    </location>
</feature>
<proteinExistence type="predicted"/>
<feature type="transmembrane region" description="Helical" evidence="5">
    <location>
        <begin position="346"/>
        <end position="365"/>
    </location>
</feature>
<dbReference type="PANTHER" id="PTHR43310">
    <property type="entry name" value="SULFATE TRANSPORTER YBAR-RELATED"/>
    <property type="match status" value="1"/>
</dbReference>
<evidence type="ECO:0000313" key="10">
    <source>
        <dbReference type="Proteomes" id="UP000054854"/>
    </source>
</evidence>
<sequence length="731" mass="82670">MLAVRKGSMHKKIDFISSMLSGIIISFLMVMVTVSFTQFIFHGKLSSYFPVATYLILITTVIITLVTALFSSLPISIGHPQDEPLPIIALAISSIVAGIQNPDNLFSTTMVVIACSTSMTGICFYMIGKFKLGNFIRFIPFPVVVGFLVSVGCLLIIGTTKNIMSILPNPLIYDSANFFKSDFFMIWSITIGYTLLFFYVMYRFTHRLTFPGFLLFSIVMFYIIVFVFHISIPMLREHGLLFQPFPPPNTLMSALSQFSFSKVEWDTIYPQIGNLITIIPISTISFLLILGALDFNLKKEIDLNRELCLTGINNTFIGFAGGLVGYTGFMMTIINNHLKSTTRAPGILSAIFTLAILLVGMNLIAYIPKIIVFGMLLFIGISILKTWGYDIKHEFYSSDYLTVFIILIMVLSFGLLAGVIVGILVSFVLIVINYSQISPIKYRIEGTNVRSGTRRDNRAKNILKKEKGAILFLKLQNYLFFGITNKLIDDIKITINNQPNQLRYIIYDYELVIGIDSSALYCFSRIKAFIKEHNITAVITEVEDTVLKKLMDIGFIDPNDPSIIVVPQHEQAIEWCEKQILHKNNYVKNEALPLEAQLTNLFQNETTARCIKKYFNKIAINEQEFLFKQGELASSLYYLESGELSVYMATQNKKQLYISTIQTGNIIGEMGFYLMGNRFATIIANENSIVEELSAENFAKMCTEEPAIAEQFNRVIVRILAERLNYRNLQI</sequence>
<dbReference type="STRING" id="28085.Lcin_2262"/>